<evidence type="ECO:0000313" key="2">
    <source>
        <dbReference type="Proteomes" id="UP001345963"/>
    </source>
</evidence>
<comment type="caution">
    <text evidence="1">The sequence shown here is derived from an EMBL/GenBank/DDBJ whole genome shotgun (WGS) entry which is preliminary data.</text>
</comment>
<name>A0ABU7BP00_9TELE</name>
<reference evidence="1 2" key="1">
    <citation type="submission" date="2021-07" db="EMBL/GenBank/DDBJ databases">
        <authorList>
            <person name="Palmer J.M."/>
        </authorList>
    </citation>
    <scope>NUCLEOTIDE SEQUENCE [LARGE SCALE GENOMIC DNA]</scope>
    <source>
        <strain evidence="1 2">AT_MEX2019</strain>
        <tissue evidence="1">Muscle</tissue>
    </source>
</reference>
<evidence type="ECO:0000313" key="1">
    <source>
        <dbReference type="EMBL" id="MED6251355.1"/>
    </source>
</evidence>
<dbReference type="EMBL" id="JAHUTI010059762">
    <property type="protein sequence ID" value="MED6251355.1"/>
    <property type="molecule type" value="Genomic_DNA"/>
</dbReference>
<sequence>MGLLKEQEPGGKRQPFVSTSVVTWLWSAVLCLFLRPALTEFLILPCRSDHSGDRVLNSISLLCVMLKRVTGTTPCLSSHESRFHSYLQPCVSKITLWKHHNFAHLPVHPPTPGAEAQQFRDHKERTL</sequence>
<organism evidence="1 2">
    <name type="scientific">Ataeniobius toweri</name>
    <dbReference type="NCBI Taxonomy" id="208326"/>
    <lineage>
        <taxon>Eukaryota</taxon>
        <taxon>Metazoa</taxon>
        <taxon>Chordata</taxon>
        <taxon>Craniata</taxon>
        <taxon>Vertebrata</taxon>
        <taxon>Euteleostomi</taxon>
        <taxon>Actinopterygii</taxon>
        <taxon>Neopterygii</taxon>
        <taxon>Teleostei</taxon>
        <taxon>Neoteleostei</taxon>
        <taxon>Acanthomorphata</taxon>
        <taxon>Ovalentaria</taxon>
        <taxon>Atherinomorphae</taxon>
        <taxon>Cyprinodontiformes</taxon>
        <taxon>Goodeidae</taxon>
        <taxon>Ataeniobius</taxon>
    </lineage>
</organism>
<keyword evidence="2" id="KW-1185">Reference proteome</keyword>
<gene>
    <name evidence="1" type="ORF">ATANTOWER_029271</name>
</gene>
<accession>A0ABU7BP00</accession>
<dbReference type="Proteomes" id="UP001345963">
    <property type="component" value="Unassembled WGS sequence"/>
</dbReference>
<proteinExistence type="predicted"/>
<protein>
    <submittedName>
        <fullName evidence="1">Uncharacterized protein</fullName>
    </submittedName>
</protein>